<dbReference type="Proteomes" id="UP000503640">
    <property type="component" value="Unassembled WGS sequence"/>
</dbReference>
<evidence type="ECO:0000256" key="3">
    <source>
        <dbReference type="RuleBase" id="RU003707"/>
    </source>
</evidence>
<sequence>MALQNLLWQVEDGVGLATFNRPKVLNALDAQTIEELGQVVAEVEAGAARALVLTGAGEKAFVAGADIAAMAQMTPAAARRFAERAHGVLARLEALPVPVLAAVNGFALGGGCEVALACDLVYAGERARFGQPEVNLGIIPGFGGTQRLARRVGAMRALEMIMTGDHYDAARAKEMGLVLDVLPADRLLPFVKEQARKIASRGPLAVAQAKRAVVAGADVALPVANELERQAFSGTFATEDAREGMRAFLEKRPAAFKGA</sequence>
<dbReference type="AlphaFoldDB" id="A0A7I9VLZ5"/>
<dbReference type="RefSeq" id="WP_176064925.1">
    <property type="nucleotide sequence ID" value="NZ_BJTG01000004.1"/>
</dbReference>
<evidence type="ECO:0000256" key="2">
    <source>
        <dbReference type="ARBA" id="ARBA00023239"/>
    </source>
</evidence>
<dbReference type="FunFam" id="1.10.12.10:FF:000001">
    <property type="entry name" value="Probable enoyl-CoA hydratase, mitochondrial"/>
    <property type="match status" value="1"/>
</dbReference>
<dbReference type="EMBL" id="BJTG01000004">
    <property type="protein sequence ID" value="GEJ57432.1"/>
    <property type="molecule type" value="Genomic_DNA"/>
</dbReference>
<evidence type="ECO:0000256" key="1">
    <source>
        <dbReference type="ARBA" id="ARBA00005254"/>
    </source>
</evidence>
<dbReference type="PROSITE" id="PS00166">
    <property type="entry name" value="ENOYL_COA_HYDRATASE"/>
    <property type="match status" value="1"/>
</dbReference>
<keyword evidence="5" id="KW-1185">Reference proteome</keyword>
<evidence type="ECO:0000313" key="4">
    <source>
        <dbReference type="EMBL" id="GEJ57432.1"/>
    </source>
</evidence>
<keyword evidence="2" id="KW-0456">Lyase</keyword>
<dbReference type="InterPro" id="IPR018376">
    <property type="entry name" value="Enoyl-CoA_hyd/isom_CS"/>
</dbReference>
<comment type="caution">
    <text evidence="4">The sequence shown here is derived from an EMBL/GenBank/DDBJ whole genome shotgun (WGS) entry which is preliminary data.</text>
</comment>
<protein>
    <submittedName>
        <fullName evidence="4">Crotonase</fullName>
    </submittedName>
</protein>
<comment type="similarity">
    <text evidence="1 3">Belongs to the enoyl-CoA hydratase/isomerase family.</text>
</comment>
<reference evidence="5" key="1">
    <citation type="journal article" date="2020" name="Appl. Environ. Microbiol.">
        <title>Diazotrophic Anaeromyxobacter Isolates from Soils.</title>
        <authorList>
            <person name="Masuda Y."/>
            <person name="Yamanaka H."/>
            <person name="Xu Z.X."/>
            <person name="Shiratori Y."/>
            <person name="Aono T."/>
            <person name="Amachi S."/>
            <person name="Senoo K."/>
            <person name="Itoh H."/>
        </authorList>
    </citation>
    <scope>NUCLEOTIDE SEQUENCE [LARGE SCALE GENOMIC DNA]</scope>
    <source>
        <strain evidence="5">R267</strain>
    </source>
</reference>
<dbReference type="FunFam" id="3.90.226.10:FF:000009">
    <property type="entry name" value="Carnitinyl-CoA dehydratase"/>
    <property type="match status" value="1"/>
</dbReference>
<proteinExistence type="inferred from homology"/>
<gene>
    <name evidence="4" type="ORF">AMYX_21730</name>
</gene>
<dbReference type="SUPFAM" id="SSF52096">
    <property type="entry name" value="ClpP/crotonase"/>
    <property type="match status" value="1"/>
</dbReference>
<organism evidence="4 5">
    <name type="scientific">Anaeromyxobacter diazotrophicus</name>
    <dbReference type="NCBI Taxonomy" id="2590199"/>
    <lineage>
        <taxon>Bacteria</taxon>
        <taxon>Pseudomonadati</taxon>
        <taxon>Myxococcota</taxon>
        <taxon>Myxococcia</taxon>
        <taxon>Myxococcales</taxon>
        <taxon>Cystobacterineae</taxon>
        <taxon>Anaeromyxobacteraceae</taxon>
        <taxon>Anaeromyxobacter</taxon>
    </lineage>
</organism>
<dbReference type="InterPro" id="IPR014748">
    <property type="entry name" value="Enoyl-CoA_hydra_C"/>
</dbReference>
<dbReference type="PANTHER" id="PTHR11941:SF54">
    <property type="entry name" value="ENOYL-COA HYDRATASE, MITOCHONDRIAL"/>
    <property type="match status" value="1"/>
</dbReference>
<dbReference type="InterPro" id="IPR029045">
    <property type="entry name" value="ClpP/crotonase-like_dom_sf"/>
</dbReference>
<dbReference type="Pfam" id="PF00378">
    <property type="entry name" value="ECH_1"/>
    <property type="match status" value="1"/>
</dbReference>
<accession>A0A7I9VLZ5</accession>
<dbReference type="PANTHER" id="PTHR11941">
    <property type="entry name" value="ENOYL-COA HYDRATASE-RELATED"/>
    <property type="match status" value="1"/>
</dbReference>
<dbReference type="Gene3D" id="1.10.12.10">
    <property type="entry name" value="Lyase 2-enoyl-coa Hydratase, Chain A, domain 2"/>
    <property type="match status" value="1"/>
</dbReference>
<evidence type="ECO:0000313" key="5">
    <source>
        <dbReference type="Proteomes" id="UP000503640"/>
    </source>
</evidence>
<dbReference type="CDD" id="cd06558">
    <property type="entry name" value="crotonase-like"/>
    <property type="match status" value="1"/>
</dbReference>
<name>A0A7I9VLZ5_9BACT</name>
<dbReference type="GO" id="GO:0016836">
    <property type="term" value="F:hydro-lyase activity"/>
    <property type="evidence" value="ECO:0007669"/>
    <property type="project" value="UniProtKB-ARBA"/>
</dbReference>
<dbReference type="Gene3D" id="3.90.226.10">
    <property type="entry name" value="2-enoyl-CoA Hydratase, Chain A, domain 1"/>
    <property type="match status" value="1"/>
</dbReference>
<dbReference type="InterPro" id="IPR001753">
    <property type="entry name" value="Enoyl-CoA_hydra/iso"/>
</dbReference>
<dbReference type="GO" id="GO:0006635">
    <property type="term" value="P:fatty acid beta-oxidation"/>
    <property type="evidence" value="ECO:0007669"/>
    <property type="project" value="TreeGrafter"/>
</dbReference>